<accession>A0ABW7HQR2</accession>
<dbReference type="EMBL" id="JBIHMK010000020">
    <property type="protein sequence ID" value="MFH0248178.1"/>
    <property type="molecule type" value="Genomic_DNA"/>
</dbReference>
<evidence type="ECO:0000313" key="1">
    <source>
        <dbReference type="EMBL" id="MFH0248178.1"/>
    </source>
</evidence>
<dbReference type="RefSeq" id="WP_394631090.1">
    <property type="nucleotide sequence ID" value="NZ_JBIHMK010000020.1"/>
</dbReference>
<protein>
    <recommendedName>
        <fullName evidence="3">RHS repeat-associated core domain-containing protein</fullName>
    </recommendedName>
</protein>
<name>A0ABW7HQR2_9ACTN</name>
<sequence>MGRFTQPDPSGQETNPYLYAAGAPINYAARSSRALAPEAVVAGAVRVP</sequence>
<organism evidence="1 2">
    <name type="scientific">Streptomyces chitinivorans</name>
    <dbReference type="NCBI Taxonomy" id="1257027"/>
    <lineage>
        <taxon>Bacteria</taxon>
        <taxon>Bacillati</taxon>
        <taxon>Actinomycetota</taxon>
        <taxon>Actinomycetes</taxon>
        <taxon>Kitasatosporales</taxon>
        <taxon>Streptomycetaceae</taxon>
        <taxon>Streptomyces</taxon>
    </lineage>
</organism>
<gene>
    <name evidence="1" type="ORF">ACG5V6_08120</name>
</gene>
<evidence type="ECO:0008006" key="3">
    <source>
        <dbReference type="Google" id="ProtNLM"/>
    </source>
</evidence>
<keyword evidence="2" id="KW-1185">Reference proteome</keyword>
<dbReference type="Proteomes" id="UP001607069">
    <property type="component" value="Unassembled WGS sequence"/>
</dbReference>
<comment type="caution">
    <text evidence="1">The sequence shown here is derived from an EMBL/GenBank/DDBJ whole genome shotgun (WGS) entry which is preliminary data.</text>
</comment>
<evidence type="ECO:0000313" key="2">
    <source>
        <dbReference type="Proteomes" id="UP001607069"/>
    </source>
</evidence>
<proteinExistence type="predicted"/>
<reference evidence="1 2" key="1">
    <citation type="submission" date="2024-10" db="EMBL/GenBank/DDBJ databases">
        <authorList>
            <person name="Cho J.-C."/>
        </authorList>
    </citation>
    <scope>NUCLEOTIDE SEQUENCE [LARGE SCALE GENOMIC DNA]</scope>
    <source>
        <strain evidence="1 2">KCTC29696</strain>
    </source>
</reference>